<reference evidence="4" key="1">
    <citation type="submission" date="2016-04" db="UniProtKB">
        <authorList>
            <consortium name="WormBaseParasite"/>
        </authorList>
    </citation>
    <scope>IDENTIFICATION</scope>
</reference>
<sequence>MILTVSMEDMELFPKDSHLNTKPNSVPIDVECFTQMHSSLERLWWSRLVISVRGYVVNYVQNDDETLFHTDDAFICIHRYLAEEKSERPLAQQVIVAVVVNRSDVKMPYLEDDSFQFIKDIDTIVTYPLISQTLLALCSSQKIANPFFDKEMEPALTPKLVLFSLVYKKKISVPIHTVLMHSLISLTGIETHRVISSNFSYSYSGQIYAYIVFMRVLCMLQKRWMDERKERKSIRFETDPEWQPDDRVVLFQEFYRGNRTWILLDFDRYILTQWRPRGSEVIFGARFVEKKMRSGMQLCSWCGMIEQQVNFVEISSFSLLPHLY</sequence>
<evidence type="ECO:0000313" key="4">
    <source>
        <dbReference type="WBParaSite" id="ACOC_0000973501-mRNA-1"/>
    </source>
</evidence>
<dbReference type="WBParaSite" id="ACOC_0000973501-mRNA-1">
    <property type="protein sequence ID" value="ACOC_0000973501-mRNA-1"/>
    <property type="gene ID" value="ACOC_0000973501"/>
</dbReference>
<feature type="domain" description="DUF8117" evidence="1">
    <location>
        <begin position="42"/>
        <end position="155"/>
    </location>
</feature>
<evidence type="ECO:0000259" key="1">
    <source>
        <dbReference type="Pfam" id="PF26431"/>
    </source>
</evidence>
<dbReference type="Proteomes" id="UP000267027">
    <property type="component" value="Unassembled WGS sequence"/>
</dbReference>
<evidence type="ECO:0000313" key="3">
    <source>
        <dbReference type="Proteomes" id="UP000267027"/>
    </source>
</evidence>
<keyword evidence="3" id="KW-1185">Reference proteome</keyword>
<proteinExistence type="predicted"/>
<accession>A0A158PK85</accession>
<organism evidence="4">
    <name type="scientific">Angiostrongylus costaricensis</name>
    <name type="common">Nematode worm</name>
    <dbReference type="NCBI Taxonomy" id="334426"/>
    <lineage>
        <taxon>Eukaryota</taxon>
        <taxon>Metazoa</taxon>
        <taxon>Ecdysozoa</taxon>
        <taxon>Nematoda</taxon>
        <taxon>Chromadorea</taxon>
        <taxon>Rhabditida</taxon>
        <taxon>Rhabditina</taxon>
        <taxon>Rhabditomorpha</taxon>
        <taxon>Strongyloidea</taxon>
        <taxon>Metastrongylidae</taxon>
        <taxon>Angiostrongylus</taxon>
    </lineage>
</organism>
<dbReference type="OrthoDB" id="5804999at2759"/>
<dbReference type="Pfam" id="PF26431">
    <property type="entry name" value="DUF8117"/>
    <property type="match status" value="1"/>
</dbReference>
<dbReference type="OMA" id="RYILQQW"/>
<reference evidence="2 3" key="2">
    <citation type="submission" date="2018-11" db="EMBL/GenBank/DDBJ databases">
        <authorList>
            <consortium name="Pathogen Informatics"/>
        </authorList>
    </citation>
    <scope>NUCLEOTIDE SEQUENCE [LARGE SCALE GENOMIC DNA]</scope>
    <source>
        <strain evidence="2 3">Costa Rica</strain>
    </source>
</reference>
<evidence type="ECO:0000313" key="2">
    <source>
        <dbReference type="EMBL" id="VDM61321.1"/>
    </source>
</evidence>
<gene>
    <name evidence="2" type="ORF">ACOC_LOCUS9736</name>
</gene>
<name>A0A158PK85_ANGCS</name>
<protein>
    <submittedName>
        <fullName evidence="4">MJ1316 domain-containing protein</fullName>
    </submittedName>
</protein>
<dbReference type="AlphaFoldDB" id="A0A158PK85"/>
<dbReference type="EMBL" id="UYYA01004343">
    <property type="protein sequence ID" value="VDM61321.1"/>
    <property type="molecule type" value="Genomic_DNA"/>
</dbReference>
<dbReference type="InterPro" id="IPR058430">
    <property type="entry name" value="DUF8117"/>
</dbReference>